<dbReference type="AlphaFoldDB" id="A0AAN6RY10"/>
<dbReference type="Proteomes" id="UP001303473">
    <property type="component" value="Unassembled WGS sequence"/>
</dbReference>
<gene>
    <name evidence="3" type="ORF">QBC46DRAFT_462808</name>
</gene>
<name>A0AAN6RY10_9PEZI</name>
<accession>A0AAN6RY10</accession>
<proteinExistence type="predicted"/>
<dbReference type="InterPro" id="IPR056884">
    <property type="entry name" value="NPHP3-like_N"/>
</dbReference>
<reference evidence="4" key="1">
    <citation type="journal article" date="2023" name="Mol. Phylogenet. Evol.">
        <title>Genome-scale phylogeny and comparative genomics of the fungal order Sordariales.</title>
        <authorList>
            <person name="Hensen N."/>
            <person name="Bonometti L."/>
            <person name="Westerberg I."/>
            <person name="Brannstrom I.O."/>
            <person name="Guillou S."/>
            <person name="Cros-Aarteil S."/>
            <person name="Calhoun S."/>
            <person name="Haridas S."/>
            <person name="Kuo A."/>
            <person name="Mondo S."/>
            <person name="Pangilinan J."/>
            <person name="Riley R."/>
            <person name="LaButti K."/>
            <person name="Andreopoulos B."/>
            <person name="Lipzen A."/>
            <person name="Chen C."/>
            <person name="Yan M."/>
            <person name="Daum C."/>
            <person name="Ng V."/>
            <person name="Clum A."/>
            <person name="Steindorff A."/>
            <person name="Ohm R.A."/>
            <person name="Martin F."/>
            <person name="Silar P."/>
            <person name="Natvig D.O."/>
            <person name="Lalanne C."/>
            <person name="Gautier V."/>
            <person name="Ament-Velasquez S.L."/>
            <person name="Kruys A."/>
            <person name="Hutchinson M.I."/>
            <person name="Powell A.J."/>
            <person name="Barry K."/>
            <person name="Miller A.N."/>
            <person name="Grigoriev I.V."/>
            <person name="Debuchy R."/>
            <person name="Gladieux P."/>
            <person name="Hiltunen Thoren M."/>
            <person name="Johannesson H."/>
        </authorList>
    </citation>
    <scope>NUCLEOTIDE SEQUENCE [LARGE SCALE GENOMIC DNA]</scope>
    <source>
        <strain evidence="4">CBS 340.73</strain>
    </source>
</reference>
<comment type="caution">
    <text evidence="3">The sequence shown here is derived from an EMBL/GenBank/DDBJ whole genome shotgun (WGS) entry which is preliminary data.</text>
</comment>
<keyword evidence="1" id="KW-0677">Repeat</keyword>
<dbReference type="EMBL" id="MU854032">
    <property type="protein sequence ID" value="KAK3934067.1"/>
    <property type="molecule type" value="Genomic_DNA"/>
</dbReference>
<organism evidence="3 4">
    <name type="scientific">Diplogelasinospora grovesii</name>
    <dbReference type="NCBI Taxonomy" id="303347"/>
    <lineage>
        <taxon>Eukaryota</taxon>
        <taxon>Fungi</taxon>
        <taxon>Dikarya</taxon>
        <taxon>Ascomycota</taxon>
        <taxon>Pezizomycotina</taxon>
        <taxon>Sordariomycetes</taxon>
        <taxon>Sordariomycetidae</taxon>
        <taxon>Sordariales</taxon>
        <taxon>Diplogelasinosporaceae</taxon>
        <taxon>Diplogelasinospora</taxon>
    </lineage>
</organism>
<dbReference type="InterPro" id="IPR027417">
    <property type="entry name" value="P-loop_NTPase"/>
</dbReference>
<sequence>MDRLFVAASVAGLISLGIQDDIEHIKALLNLLKAPDAAINYKEACKKRHLDTGLWFLNGFAGCGKSVLCSTAIQFAFRHRRFNPRIGIGFFFFTFNDAFKQDTSAMLCTLLNDNHKLLSRLHDSYRNATPLEPACINSFNDVYIILDALDESARDKH</sequence>
<feature type="domain" description="Nephrocystin 3-like N-terminal" evidence="2">
    <location>
        <begin position="49"/>
        <end position="154"/>
    </location>
</feature>
<dbReference type="Gene3D" id="3.40.50.300">
    <property type="entry name" value="P-loop containing nucleotide triphosphate hydrolases"/>
    <property type="match status" value="1"/>
</dbReference>
<evidence type="ECO:0000313" key="4">
    <source>
        <dbReference type="Proteomes" id="UP001303473"/>
    </source>
</evidence>
<keyword evidence="4" id="KW-1185">Reference proteome</keyword>
<dbReference type="Pfam" id="PF24883">
    <property type="entry name" value="NPHP3_N"/>
    <property type="match status" value="1"/>
</dbReference>
<evidence type="ECO:0000313" key="3">
    <source>
        <dbReference type="EMBL" id="KAK3934067.1"/>
    </source>
</evidence>
<evidence type="ECO:0000259" key="2">
    <source>
        <dbReference type="Pfam" id="PF24883"/>
    </source>
</evidence>
<protein>
    <recommendedName>
        <fullName evidence="2">Nephrocystin 3-like N-terminal domain-containing protein</fullName>
    </recommendedName>
</protein>
<evidence type="ECO:0000256" key="1">
    <source>
        <dbReference type="ARBA" id="ARBA00022737"/>
    </source>
</evidence>